<dbReference type="EMBL" id="JBCNJP010000015">
    <property type="protein sequence ID" value="KAK9066297.1"/>
    <property type="molecule type" value="Genomic_DNA"/>
</dbReference>
<keyword evidence="1" id="KW-0479">Metal-binding</keyword>
<reference evidence="7 8" key="1">
    <citation type="submission" date="2024-04" db="EMBL/GenBank/DDBJ databases">
        <title>The reference genome of an endangered Asteraceae, Deinandra increscens subsp. villosa, native to the Central Coast of California.</title>
        <authorList>
            <person name="Guilliams M."/>
            <person name="Hasenstab-Lehman K."/>
            <person name="Meyer R."/>
            <person name="Mcevoy S."/>
        </authorList>
    </citation>
    <scope>NUCLEOTIDE SEQUENCE [LARGE SCALE GENOMIC DNA]</scope>
    <source>
        <tissue evidence="7">Leaf</tissue>
    </source>
</reference>
<evidence type="ECO:0000256" key="3">
    <source>
        <dbReference type="ARBA" id="ARBA00022833"/>
    </source>
</evidence>
<evidence type="ECO:0000256" key="1">
    <source>
        <dbReference type="ARBA" id="ARBA00022723"/>
    </source>
</evidence>
<gene>
    <name evidence="7" type="ORF">SSX86_013618</name>
</gene>
<dbReference type="AlphaFoldDB" id="A0AAP0GZJ3"/>
<evidence type="ECO:0000313" key="8">
    <source>
        <dbReference type="Proteomes" id="UP001408789"/>
    </source>
</evidence>
<evidence type="ECO:0000256" key="5">
    <source>
        <dbReference type="SAM" id="Phobius"/>
    </source>
</evidence>
<keyword evidence="2 4" id="KW-0863">Zinc-finger</keyword>
<evidence type="ECO:0000256" key="4">
    <source>
        <dbReference type="PROSITE-ProRule" id="PRU01343"/>
    </source>
</evidence>
<proteinExistence type="predicted"/>
<evidence type="ECO:0000313" key="7">
    <source>
        <dbReference type="EMBL" id="KAK9066297.1"/>
    </source>
</evidence>
<keyword evidence="5" id="KW-0472">Membrane</keyword>
<feature type="domain" description="GRF-type" evidence="6">
    <location>
        <begin position="4"/>
        <end position="44"/>
    </location>
</feature>
<name>A0AAP0GZJ3_9ASTR</name>
<sequence>MVFCYCGKEALIQTSRTSRNPGRRFYGCPDQAAGCGFFVWIEHVKCSRCYDVIPAIMSEKHKLQMELKVAEMKAEYLKRYLIMTWAGFFLIVIALMKM</sequence>
<keyword evidence="3" id="KW-0862">Zinc</keyword>
<organism evidence="7 8">
    <name type="scientific">Deinandra increscens subsp. villosa</name>
    <dbReference type="NCBI Taxonomy" id="3103831"/>
    <lineage>
        <taxon>Eukaryota</taxon>
        <taxon>Viridiplantae</taxon>
        <taxon>Streptophyta</taxon>
        <taxon>Embryophyta</taxon>
        <taxon>Tracheophyta</taxon>
        <taxon>Spermatophyta</taxon>
        <taxon>Magnoliopsida</taxon>
        <taxon>eudicotyledons</taxon>
        <taxon>Gunneridae</taxon>
        <taxon>Pentapetalae</taxon>
        <taxon>asterids</taxon>
        <taxon>campanulids</taxon>
        <taxon>Asterales</taxon>
        <taxon>Asteraceae</taxon>
        <taxon>Asteroideae</taxon>
        <taxon>Heliantheae alliance</taxon>
        <taxon>Madieae</taxon>
        <taxon>Madiinae</taxon>
        <taxon>Deinandra</taxon>
    </lineage>
</organism>
<dbReference type="PANTHER" id="PTHR33248">
    <property type="entry name" value="ZINC ION-BINDING PROTEIN"/>
    <property type="match status" value="1"/>
</dbReference>
<dbReference type="GO" id="GO:0008270">
    <property type="term" value="F:zinc ion binding"/>
    <property type="evidence" value="ECO:0007669"/>
    <property type="project" value="UniProtKB-KW"/>
</dbReference>
<dbReference type="PROSITE" id="PS51999">
    <property type="entry name" value="ZF_GRF"/>
    <property type="match status" value="1"/>
</dbReference>
<evidence type="ECO:0000256" key="2">
    <source>
        <dbReference type="ARBA" id="ARBA00022771"/>
    </source>
</evidence>
<dbReference type="Pfam" id="PF06839">
    <property type="entry name" value="Zn_ribbon_GRF"/>
    <property type="match status" value="1"/>
</dbReference>
<keyword evidence="5" id="KW-1133">Transmembrane helix</keyword>
<protein>
    <recommendedName>
        <fullName evidence="6">GRF-type domain-containing protein</fullName>
    </recommendedName>
</protein>
<comment type="caution">
    <text evidence="7">The sequence shown here is derived from an EMBL/GenBank/DDBJ whole genome shotgun (WGS) entry which is preliminary data.</text>
</comment>
<keyword evidence="5" id="KW-0812">Transmembrane</keyword>
<dbReference type="Proteomes" id="UP001408789">
    <property type="component" value="Unassembled WGS sequence"/>
</dbReference>
<feature type="transmembrane region" description="Helical" evidence="5">
    <location>
        <begin position="80"/>
        <end position="96"/>
    </location>
</feature>
<dbReference type="InterPro" id="IPR010666">
    <property type="entry name" value="Znf_GRF"/>
</dbReference>
<accession>A0AAP0GZJ3</accession>
<evidence type="ECO:0000259" key="6">
    <source>
        <dbReference type="PROSITE" id="PS51999"/>
    </source>
</evidence>
<keyword evidence="8" id="KW-1185">Reference proteome</keyword>